<evidence type="ECO:0000313" key="2">
    <source>
        <dbReference type="EMBL" id="WED79347.1"/>
    </source>
</evidence>
<feature type="chain" id="PRO_5043971178" evidence="1">
    <location>
        <begin position="19"/>
        <end position="328"/>
    </location>
</feature>
<dbReference type="RefSeq" id="WP_275058425.1">
    <property type="nucleotide sequence ID" value="NZ_CP118990.1"/>
</dbReference>
<evidence type="ECO:0000313" key="3">
    <source>
        <dbReference type="Proteomes" id="UP001213721"/>
    </source>
</evidence>
<reference evidence="2" key="1">
    <citation type="submission" date="2023-02" db="EMBL/GenBank/DDBJ databases">
        <title>The sequence of Aeromonas allosaccharophila K520.</title>
        <authorList>
            <person name="Luo X."/>
        </authorList>
    </citation>
    <scope>NUCLEOTIDE SEQUENCE</scope>
    <source>
        <strain evidence="2">K520</strain>
        <plasmid evidence="2">pK520-MPH</plasmid>
    </source>
</reference>
<keyword evidence="2" id="KW-0614">Plasmid</keyword>
<dbReference type="EMBL" id="CP118990">
    <property type="protein sequence ID" value="WED79347.1"/>
    <property type="molecule type" value="Genomic_DNA"/>
</dbReference>
<dbReference type="InterPro" id="IPR036709">
    <property type="entry name" value="Autotransporte_beta_dom_sf"/>
</dbReference>
<organism evidence="2 3">
    <name type="scientific">Aeromonas allosaccharophila</name>
    <dbReference type="NCBI Taxonomy" id="656"/>
    <lineage>
        <taxon>Bacteria</taxon>
        <taxon>Pseudomonadati</taxon>
        <taxon>Pseudomonadota</taxon>
        <taxon>Gammaproteobacteria</taxon>
        <taxon>Aeromonadales</taxon>
        <taxon>Aeromonadaceae</taxon>
        <taxon>Aeromonas</taxon>
    </lineage>
</organism>
<protein>
    <submittedName>
        <fullName evidence="2">Uncharacterized protein</fullName>
    </submittedName>
</protein>
<evidence type="ECO:0000256" key="1">
    <source>
        <dbReference type="SAM" id="SignalP"/>
    </source>
</evidence>
<dbReference type="Proteomes" id="UP001213721">
    <property type="component" value="Plasmid pK520-MPH"/>
</dbReference>
<dbReference type="AlphaFoldDB" id="A0AAX3P150"/>
<dbReference type="SUPFAM" id="SSF103515">
    <property type="entry name" value="Autotransporter"/>
    <property type="match status" value="1"/>
</dbReference>
<gene>
    <name evidence="2" type="ORF">PYU98_24655</name>
</gene>
<keyword evidence="1" id="KW-0732">Signal</keyword>
<feature type="signal peptide" evidence="1">
    <location>
        <begin position="1"/>
        <end position="18"/>
    </location>
</feature>
<accession>A0AAX3P150</accession>
<sequence length="328" mass="37042">MHVLLFIFLFLTLSIASATEFSSSDEVDLNDSRKQIRALRKAERNATIPADVRPSITRSSQSNQQRLNRKWEHALPFYAQKAIELGFDLPLPFSFSIVPTYMQQGIGFSGLKLAIPSRPDIDFDRLNLDEIDFGHPESNTQTWQLKLSSWVLPFMQVGVHAGRFDGSSDLEVTIPDSVFNHIKPGIKPIHFSPDFSGWNYGVSTNFTAGFGQYFGVLPISYTKSETDDKRTESVALLISPRIGRSFHLNNLGLVSPFVGFSYMKVKGFTQQNEPFGYNVAYSISSENENEWAGVVGLNWNLARHYGVVTEFSVGPERTSMVMMLDYRW</sequence>
<proteinExistence type="predicted"/>
<name>A0AAX3P150_9GAMM</name>
<geneLocation type="plasmid" evidence="2 3">
    <name>pK520-MPH</name>
</geneLocation>